<evidence type="ECO:0000313" key="1">
    <source>
        <dbReference type="EMBL" id="SVB62301.1"/>
    </source>
</evidence>
<evidence type="ECO:0008006" key="2">
    <source>
        <dbReference type="Google" id="ProtNLM"/>
    </source>
</evidence>
<feature type="non-terminal residue" evidence="1">
    <location>
        <position position="1"/>
    </location>
</feature>
<feature type="non-terminal residue" evidence="1">
    <location>
        <position position="61"/>
    </location>
</feature>
<protein>
    <recommendedName>
        <fullName evidence="2">Metallo-beta-lactamase domain-containing protein</fullName>
    </recommendedName>
</protein>
<dbReference type="Gene3D" id="3.60.15.10">
    <property type="entry name" value="Ribonuclease Z/Hydroxyacylglutathione hydrolase-like"/>
    <property type="match status" value="1"/>
</dbReference>
<sequence>VSQGQDWFDVYRVAAGVCAIYEPGHFEEVISYLVSGRERATLIDTGMGIGDMKRLVSELTD</sequence>
<organism evidence="1">
    <name type="scientific">marine metagenome</name>
    <dbReference type="NCBI Taxonomy" id="408172"/>
    <lineage>
        <taxon>unclassified sequences</taxon>
        <taxon>metagenomes</taxon>
        <taxon>ecological metagenomes</taxon>
    </lineage>
</organism>
<gene>
    <name evidence="1" type="ORF">METZ01_LOCUS215155</name>
</gene>
<name>A0A382FJY2_9ZZZZ</name>
<dbReference type="SUPFAM" id="SSF56281">
    <property type="entry name" value="Metallo-hydrolase/oxidoreductase"/>
    <property type="match status" value="1"/>
</dbReference>
<reference evidence="1" key="1">
    <citation type="submission" date="2018-05" db="EMBL/GenBank/DDBJ databases">
        <authorList>
            <person name="Lanie J.A."/>
            <person name="Ng W.-L."/>
            <person name="Kazmierczak K.M."/>
            <person name="Andrzejewski T.M."/>
            <person name="Davidsen T.M."/>
            <person name="Wayne K.J."/>
            <person name="Tettelin H."/>
            <person name="Glass J.I."/>
            <person name="Rusch D."/>
            <person name="Podicherti R."/>
            <person name="Tsui H.-C.T."/>
            <person name="Winkler M.E."/>
        </authorList>
    </citation>
    <scope>NUCLEOTIDE SEQUENCE</scope>
</reference>
<dbReference type="InterPro" id="IPR036866">
    <property type="entry name" value="RibonucZ/Hydroxyglut_hydro"/>
</dbReference>
<accession>A0A382FJY2</accession>
<proteinExistence type="predicted"/>
<dbReference type="AlphaFoldDB" id="A0A382FJY2"/>
<dbReference type="EMBL" id="UINC01049939">
    <property type="protein sequence ID" value="SVB62301.1"/>
    <property type="molecule type" value="Genomic_DNA"/>
</dbReference>